<evidence type="ECO:0000313" key="2">
    <source>
        <dbReference type="EMBL" id="CAK5282796.1"/>
    </source>
</evidence>
<dbReference type="EMBL" id="CAVNYO010000462">
    <property type="protein sequence ID" value="CAK5282796.1"/>
    <property type="molecule type" value="Genomic_DNA"/>
</dbReference>
<evidence type="ECO:0000313" key="1">
    <source>
        <dbReference type="EMBL" id="CAK5266435.1"/>
    </source>
</evidence>
<feature type="non-terminal residue" evidence="2">
    <location>
        <position position="83"/>
    </location>
</feature>
<proteinExistence type="predicted"/>
<dbReference type="Proteomes" id="UP001295794">
    <property type="component" value="Unassembled WGS sequence"/>
</dbReference>
<accession>A0AAD2HWW9</accession>
<name>A0AAD2HWW9_9AGAR</name>
<keyword evidence="3" id="KW-1185">Reference proteome</keyword>
<gene>
    <name evidence="2" type="ORF">MYCIT1_LOCUS34848</name>
    <name evidence="1" type="ORF">MYCIT1_LOCUS8164</name>
</gene>
<protein>
    <submittedName>
        <fullName evidence="2">Uncharacterized protein</fullName>
    </submittedName>
</protein>
<feature type="non-terminal residue" evidence="2">
    <location>
        <position position="1"/>
    </location>
</feature>
<sequence>PILAHGLLPLPNPLCSPQHMFLIFLGFFPGGPLRERQPPRYVAFPESAVWARATVSSRGGGPRRRCSHANPITIACPASCCPP</sequence>
<dbReference type="EMBL" id="CAVNYO010000109">
    <property type="protein sequence ID" value="CAK5266435.1"/>
    <property type="molecule type" value="Genomic_DNA"/>
</dbReference>
<reference evidence="2" key="1">
    <citation type="submission" date="2023-11" db="EMBL/GenBank/DDBJ databases">
        <authorList>
            <person name="De Vega J J."/>
            <person name="De Vega J J."/>
        </authorList>
    </citation>
    <scope>NUCLEOTIDE SEQUENCE</scope>
</reference>
<organism evidence="2 3">
    <name type="scientific">Mycena citricolor</name>
    <dbReference type="NCBI Taxonomy" id="2018698"/>
    <lineage>
        <taxon>Eukaryota</taxon>
        <taxon>Fungi</taxon>
        <taxon>Dikarya</taxon>
        <taxon>Basidiomycota</taxon>
        <taxon>Agaricomycotina</taxon>
        <taxon>Agaricomycetes</taxon>
        <taxon>Agaricomycetidae</taxon>
        <taxon>Agaricales</taxon>
        <taxon>Marasmiineae</taxon>
        <taxon>Mycenaceae</taxon>
        <taxon>Mycena</taxon>
    </lineage>
</organism>
<evidence type="ECO:0000313" key="3">
    <source>
        <dbReference type="Proteomes" id="UP001295794"/>
    </source>
</evidence>
<dbReference type="AlphaFoldDB" id="A0AAD2HWW9"/>
<comment type="caution">
    <text evidence="2">The sequence shown here is derived from an EMBL/GenBank/DDBJ whole genome shotgun (WGS) entry which is preliminary data.</text>
</comment>